<evidence type="ECO:0000313" key="1">
    <source>
        <dbReference type="Proteomes" id="UP000095287"/>
    </source>
</evidence>
<name>A0A1I7Y6N6_9BILA</name>
<dbReference type="AlphaFoldDB" id="A0A1I7Y6N6"/>
<accession>A0A1I7Y6N6</accession>
<keyword evidence="1" id="KW-1185">Reference proteome</keyword>
<evidence type="ECO:0000313" key="2">
    <source>
        <dbReference type="WBParaSite" id="L893_g13168.t1"/>
    </source>
</evidence>
<organism evidence="1 2">
    <name type="scientific">Steinernema glaseri</name>
    <dbReference type="NCBI Taxonomy" id="37863"/>
    <lineage>
        <taxon>Eukaryota</taxon>
        <taxon>Metazoa</taxon>
        <taxon>Ecdysozoa</taxon>
        <taxon>Nematoda</taxon>
        <taxon>Chromadorea</taxon>
        <taxon>Rhabditida</taxon>
        <taxon>Tylenchina</taxon>
        <taxon>Panagrolaimomorpha</taxon>
        <taxon>Strongyloidoidea</taxon>
        <taxon>Steinernematidae</taxon>
        <taxon>Steinernema</taxon>
    </lineage>
</organism>
<dbReference type="Proteomes" id="UP000095287">
    <property type="component" value="Unplaced"/>
</dbReference>
<protein>
    <submittedName>
        <fullName evidence="2">Glyco_hydro_18 domain-containing protein</fullName>
    </submittedName>
</protein>
<dbReference type="WBParaSite" id="L893_g13168.t1">
    <property type="protein sequence ID" value="L893_g13168.t1"/>
    <property type="gene ID" value="L893_g13168"/>
</dbReference>
<sequence>MIDFQAFVYMQGIQATSYDTTCWKIFNKIIPFFVQQSGPYFSLKFSGDFPVEYIQMFFKPLRSYIDLGLNFMNLTMSYYGQESQDFVSAWVDKDHVDRSLCLDYSWPHTQAVEDLLLKYLRPKNYINFYITGAGNEPQECHLSMNAKLLEATLDTWSKLDIDTFFEVGGVWSEDLEDLLSIPLPPNVTREEPTMDGEKVSIIKWTKEDGARLQCKIDWEFHNIKFKRSTITIDK</sequence>
<reference evidence="2" key="1">
    <citation type="submission" date="2016-11" db="UniProtKB">
        <authorList>
            <consortium name="WormBaseParasite"/>
        </authorList>
    </citation>
    <scope>IDENTIFICATION</scope>
</reference>
<proteinExistence type="predicted"/>